<protein>
    <submittedName>
        <fullName evidence="2">Uncharacterized protein</fullName>
    </submittedName>
</protein>
<feature type="compositionally biased region" description="Polar residues" evidence="1">
    <location>
        <begin position="121"/>
        <end position="130"/>
    </location>
</feature>
<feature type="compositionally biased region" description="Basic and acidic residues" evidence="1">
    <location>
        <begin position="33"/>
        <end position="50"/>
    </location>
</feature>
<evidence type="ECO:0000313" key="2">
    <source>
        <dbReference type="EMBL" id="MFD3000997.1"/>
    </source>
</evidence>
<feature type="compositionally biased region" description="Basic and acidic residues" evidence="1">
    <location>
        <begin position="1"/>
        <end position="11"/>
    </location>
</feature>
<reference evidence="3" key="1">
    <citation type="journal article" date="2019" name="Int. J. Syst. Evol. Microbiol.">
        <title>The Global Catalogue of Microorganisms (GCM) 10K type strain sequencing project: providing services to taxonomists for standard genome sequencing and annotation.</title>
        <authorList>
            <consortium name="The Broad Institute Genomics Platform"/>
            <consortium name="The Broad Institute Genome Sequencing Center for Infectious Disease"/>
            <person name="Wu L."/>
            <person name="Ma J."/>
        </authorList>
    </citation>
    <scope>NUCLEOTIDE SEQUENCE [LARGE SCALE GENOMIC DNA]</scope>
    <source>
        <strain evidence="3">KCTC 23984</strain>
    </source>
</reference>
<dbReference type="Proteomes" id="UP001597641">
    <property type="component" value="Unassembled WGS sequence"/>
</dbReference>
<evidence type="ECO:0000313" key="3">
    <source>
        <dbReference type="Proteomes" id="UP001597641"/>
    </source>
</evidence>
<sequence>MRDERDNRDRNYGSFSQDYRQEGHGNHRHWRFHGRENAHLGDTRNERGENYRIQQSREYGREGGREGTREDMYNEMYSISNYSGQARPMDYGLPYGAENDLDRVERYPSEGPYAGRPRHYTYNQGYNPNYDNPEEGDRYRDFDSRGNHGFRHDIGYGNTDSMRDFGNDHYGDRNRDDNHYYGHFGGYNR</sequence>
<accession>A0ABW6BVL5</accession>
<name>A0ABW6BVL5_9BACT</name>
<organism evidence="2 3">
    <name type="scientific">Pontibacter toksunensis</name>
    <dbReference type="NCBI Taxonomy" id="1332631"/>
    <lineage>
        <taxon>Bacteria</taxon>
        <taxon>Pseudomonadati</taxon>
        <taxon>Bacteroidota</taxon>
        <taxon>Cytophagia</taxon>
        <taxon>Cytophagales</taxon>
        <taxon>Hymenobacteraceae</taxon>
        <taxon>Pontibacter</taxon>
    </lineage>
</organism>
<dbReference type="EMBL" id="JBHUOX010000007">
    <property type="protein sequence ID" value="MFD3000997.1"/>
    <property type="molecule type" value="Genomic_DNA"/>
</dbReference>
<proteinExistence type="predicted"/>
<feature type="compositionally biased region" description="Basic and acidic residues" evidence="1">
    <location>
        <begin position="58"/>
        <end position="68"/>
    </location>
</feature>
<keyword evidence="3" id="KW-1185">Reference proteome</keyword>
<feature type="region of interest" description="Disordered" evidence="1">
    <location>
        <begin position="1"/>
        <end position="68"/>
    </location>
</feature>
<comment type="caution">
    <text evidence="2">The sequence shown here is derived from an EMBL/GenBank/DDBJ whole genome shotgun (WGS) entry which is preliminary data.</text>
</comment>
<feature type="region of interest" description="Disordered" evidence="1">
    <location>
        <begin position="111"/>
        <end position="135"/>
    </location>
</feature>
<dbReference type="RefSeq" id="WP_377484627.1">
    <property type="nucleotide sequence ID" value="NZ_JBHUOX010000007.1"/>
</dbReference>
<gene>
    <name evidence="2" type="ORF">ACFS7Z_11530</name>
</gene>
<evidence type="ECO:0000256" key="1">
    <source>
        <dbReference type="SAM" id="MobiDB-lite"/>
    </source>
</evidence>